<keyword evidence="2" id="KW-1133">Transmembrane helix</keyword>
<keyword evidence="2" id="KW-0812">Transmembrane</keyword>
<evidence type="ECO:0000256" key="1">
    <source>
        <dbReference type="SAM" id="MobiDB-lite"/>
    </source>
</evidence>
<comment type="caution">
    <text evidence="3">The sequence shown here is derived from an EMBL/GenBank/DDBJ whole genome shotgun (WGS) entry which is preliminary data.</text>
</comment>
<dbReference type="RefSeq" id="WP_340266460.1">
    <property type="nucleotide sequence ID" value="NZ_JBBEOG010000001.1"/>
</dbReference>
<evidence type="ECO:0000256" key="2">
    <source>
        <dbReference type="SAM" id="Phobius"/>
    </source>
</evidence>
<keyword evidence="4" id="KW-1185">Reference proteome</keyword>
<feature type="region of interest" description="Disordered" evidence="1">
    <location>
        <begin position="128"/>
        <end position="152"/>
    </location>
</feature>
<accession>A0ABW0GHR3</accession>
<feature type="transmembrane region" description="Helical" evidence="2">
    <location>
        <begin position="89"/>
        <end position="109"/>
    </location>
</feature>
<organism evidence="3 4">
    <name type="scientific">Aquipuribacter nitratireducens</name>
    <dbReference type="NCBI Taxonomy" id="650104"/>
    <lineage>
        <taxon>Bacteria</taxon>
        <taxon>Bacillati</taxon>
        <taxon>Actinomycetota</taxon>
        <taxon>Actinomycetes</taxon>
        <taxon>Micrococcales</taxon>
        <taxon>Intrasporangiaceae</taxon>
        <taxon>Aquipuribacter</taxon>
    </lineage>
</organism>
<protein>
    <submittedName>
        <fullName evidence="3">Uncharacterized protein</fullName>
    </submittedName>
</protein>
<feature type="transmembrane region" description="Helical" evidence="2">
    <location>
        <begin position="45"/>
        <end position="69"/>
    </location>
</feature>
<dbReference type="Proteomes" id="UP001596122">
    <property type="component" value="Unassembled WGS sequence"/>
</dbReference>
<dbReference type="EMBL" id="JBHSLD010000001">
    <property type="protein sequence ID" value="MFC5379393.1"/>
    <property type="molecule type" value="Genomic_DNA"/>
</dbReference>
<feature type="compositionally biased region" description="Low complexity" evidence="1">
    <location>
        <begin position="139"/>
        <end position="152"/>
    </location>
</feature>
<reference evidence="4" key="1">
    <citation type="journal article" date="2019" name="Int. J. Syst. Evol. Microbiol.">
        <title>The Global Catalogue of Microorganisms (GCM) 10K type strain sequencing project: providing services to taxonomists for standard genome sequencing and annotation.</title>
        <authorList>
            <consortium name="The Broad Institute Genomics Platform"/>
            <consortium name="The Broad Institute Genome Sequencing Center for Infectious Disease"/>
            <person name="Wu L."/>
            <person name="Ma J."/>
        </authorList>
    </citation>
    <scope>NUCLEOTIDE SEQUENCE [LARGE SCALE GENOMIC DNA]</scope>
    <source>
        <strain evidence="4">CCUG 43114</strain>
    </source>
</reference>
<sequence length="152" mass="15977">MTDVEARLRDALTGAANGVRPAPDLFARVRDVVADDRRRRRRRRAVLGVGVALAVVATAATTVLAATGAPVAVAVTDLVPSAPFRGGTMSWWVLELLTNALLVGLALWLGPFIKRFGRAYAADVSTTTRSPGRATSCWPTSSTTSSSPPTSC</sequence>
<evidence type="ECO:0000313" key="4">
    <source>
        <dbReference type="Proteomes" id="UP001596122"/>
    </source>
</evidence>
<name>A0ABW0GHR3_9MICO</name>
<proteinExistence type="predicted"/>
<evidence type="ECO:0000313" key="3">
    <source>
        <dbReference type="EMBL" id="MFC5379393.1"/>
    </source>
</evidence>
<keyword evidence="2" id="KW-0472">Membrane</keyword>
<gene>
    <name evidence="3" type="ORF">ACFPJ6_01185</name>
</gene>